<keyword evidence="1" id="KW-0472">Membrane</keyword>
<keyword evidence="1" id="KW-1133">Transmembrane helix</keyword>
<keyword evidence="1" id="KW-0812">Transmembrane</keyword>
<reference evidence="3" key="1">
    <citation type="submission" date="2008-08" db="EMBL/GenBank/DDBJ databases">
        <title>Complete sequence of Vibrio fischeri strain MJ11.</title>
        <authorList>
            <person name="Mandel M.J."/>
            <person name="Stabb E.V."/>
            <person name="Ruby E.G."/>
            <person name="Ferriera S."/>
            <person name="Johnson J."/>
            <person name="Kravitz S."/>
            <person name="Beeson K."/>
            <person name="Sutton G."/>
            <person name="Rogers Y.-H."/>
            <person name="Friedman R."/>
            <person name="Frazier M."/>
            <person name="Venter J.C."/>
        </authorList>
    </citation>
    <scope>NUCLEOTIDE SEQUENCE [LARGE SCALE GENOMIC DNA]</scope>
    <source>
        <strain evidence="3">MJ11</strain>
        <plasmid evidence="3">Plasmid pMJ100</plasmid>
    </source>
</reference>
<dbReference type="AlphaFoldDB" id="B5EW49"/>
<dbReference type="HOGENOM" id="CLU_1077469_0_0_6"/>
<proteinExistence type="predicted"/>
<protein>
    <submittedName>
        <fullName evidence="2">Uncharacterized protein</fullName>
    </submittedName>
</protein>
<dbReference type="Proteomes" id="UP000001857">
    <property type="component" value="Plasmid pMJ100"/>
</dbReference>
<evidence type="ECO:0000313" key="3">
    <source>
        <dbReference type="Proteomes" id="UP000001857"/>
    </source>
</evidence>
<keyword evidence="2" id="KW-0614">Plasmid</keyword>
<organism evidence="2 3">
    <name type="scientific">Aliivibrio fischeri (strain MJ11)</name>
    <name type="common">Vibrio fischeri</name>
    <dbReference type="NCBI Taxonomy" id="388396"/>
    <lineage>
        <taxon>Bacteria</taxon>
        <taxon>Pseudomonadati</taxon>
        <taxon>Pseudomonadota</taxon>
        <taxon>Gammaproteobacteria</taxon>
        <taxon>Vibrionales</taxon>
        <taxon>Vibrionaceae</taxon>
        <taxon>Aliivibrio</taxon>
    </lineage>
</organism>
<dbReference type="KEGG" id="vfm:VFMJ11_B0106"/>
<gene>
    <name evidence="2" type="ordered locus">VFMJ11_B0106</name>
</gene>
<name>B5EW49_ALIFM</name>
<reference evidence="2 3" key="2">
    <citation type="journal article" date="2009" name="Nature">
        <title>A single regulatory gene is sufficient to alter bacterial host range.</title>
        <authorList>
            <person name="Mandel M.J."/>
            <person name="Wollenberg M.S."/>
            <person name="Stabb E.V."/>
            <person name="Visick K.L."/>
            <person name="Ruby E.G."/>
        </authorList>
    </citation>
    <scope>NUCLEOTIDE SEQUENCE [LARGE SCALE GENOMIC DNA]</scope>
    <source>
        <strain evidence="2 3">MJ11</strain>
        <plasmid evidence="3">Plasmid pMJ100</plasmid>
    </source>
</reference>
<sequence>MNKSESKDIEISKSKELVAFEHEGKSVVINSDDLLKSDSSKIIVIQTTPSESSSLPDIPDSEVQDKAKRSSIVKGVKVVGRSLSNTMDDHTFRILRPSSPNNAVFIDGFLKSTWNDWLKLIDPNSETETAFDRVRYLDEEKRPFRELVCQLESCNVDSINETQNALLWCLGLSTIGVFYSLFKCLVSFMLLFMVPSASLDLFVSFGMWLSFSMFSVFMYLYYSYHSWVLRRDRFGTFQMFLHDYRTLQMSAIFPYIQE</sequence>
<dbReference type="EMBL" id="CP001134">
    <property type="protein sequence ID" value="ACH64817.1"/>
    <property type="molecule type" value="Genomic_DNA"/>
</dbReference>
<feature type="transmembrane region" description="Helical" evidence="1">
    <location>
        <begin position="165"/>
        <end position="193"/>
    </location>
</feature>
<geneLocation type="plasmid" evidence="2 3">
    <name>pMJ100</name>
</geneLocation>
<dbReference type="RefSeq" id="WP_012534600.1">
    <property type="nucleotide sequence ID" value="NC_011185.1"/>
</dbReference>
<evidence type="ECO:0000313" key="2">
    <source>
        <dbReference type="EMBL" id="ACH64817.1"/>
    </source>
</evidence>
<evidence type="ECO:0000256" key="1">
    <source>
        <dbReference type="SAM" id="Phobius"/>
    </source>
</evidence>
<accession>B5EW49</accession>
<feature type="transmembrane region" description="Helical" evidence="1">
    <location>
        <begin position="205"/>
        <end position="224"/>
    </location>
</feature>